<dbReference type="PANTHER" id="PTHR48041:SF116">
    <property type="entry name" value="PROTEIN BROWN"/>
    <property type="match status" value="1"/>
</dbReference>
<evidence type="ECO:0000256" key="4">
    <source>
        <dbReference type="ARBA" id="ARBA00022692"/>
    </source>
</evidence>
<dbReference type="InterPro" id="IPR043926">
    <property type="entry name" value="ABCG_dom"/>
</dbReference>
<feature type="transmembrane region" description="Helical" evidence="9">
    <location>
        <begin position="510"/>
        <end position="532"/>
    </location>
</feature>
<dbReference type="SMART" id="SM00382">
    <property type="entry name" value="AAA"/>
    <property type="match status" value="1"/>
</dbReference>
<evidence type="ECO:0000313" key="11">
    <source>
        <dbReference type="EMBL" id="CAF1513806.1"/>
    </source>
</evidence>
<comment type="subcellular location">
    <subcellularLocation>
        <location evidence="1">Membrane</location>
        <topology evidence="1">Multi-pass membrane protein</topology>
    </subcellularLocation>
</comment>
<dbReference type="Gene3D" id="3.40.50.300">
    <property type="entry name" value="P-loop containing nucleotide triphosphate hydrolases"/>
    <property type="match status" value="1"/>
</dbReference>
<gene>
    <name evidence="11" type="ORF">EDS130_LOCUS43418</name>
</gene>
<dbReference type="InterPro" id="IPR003593">
    <property type="entry name" value="AAA+_ATPase"/>
</dbReference>
<evidence type="ECO:0000259" key="10">
    <source>
        <dbReference type="PROSITE" id="PS50893"/>
    </source>
</evidence>
<reference evidence="11" key="1">
    <citation type="submission" date="2021-02" db="EMBL/GenBank/DDBJ databases">
        <authorList>
            <person name="Nowell W R."/>
        </authorList>
    </citation>
    <scope>NUCLEOTIDE SEQUENCE</scope>
</reference>
<keyword evidence="8 9" id="KW-0472">Membrane</keyword>
<evidence type="ECO:0000256" key="2">
    <source>
        <dbReference type="ARBA" id="ARBA00005814"/>
    </source>
</evidence>
<dbReference type="Proteomes" id="UP000663852">
    <property type="component" value="Unassembled WGS sequence"/>
</dbReference>
<feature type="transmembrane region" description="Helical" evidence="9">
    <location>
        <begin position="484"/>
        <end position="503"/>
    </location>
</feature>
<dbReference type="OrthoDB" id="66620at2759"/>
<dbReference type="Pfam" id="PF01061">
    <property type="entry name" value="ABC2_membrane"/>
    <property type="match status" value="2"/>
</dbReference>
<dbReference type="InterPro" id="IPR027417">
    <property type="entry name" value="P-loop_NTPase"/>
</dbReference>
<protein>
    <recommendedName>
        <fullName evidence="10">ABC transporter domain-containing protein</fullName>
    </recommendedName>
</protein>
<evidence type="ECO:0000313" key="12">
    <source>
        <dbReference type="Proteomes" id="UP000663852"/>
    </source>
</evidence>
<name>A0A815U4V1_ADIRI</name>
<keyword evidence="3" id="KW-0813">Transport</keyword>
<evidence type="ECO:0000256" key="1">
    <source>
        <dbReference type="ARBA" id="ARBA00004141"/>
    </source>
</evidence>
<dbReference type="PROSITE" id="PS50893">
    <property type="entry name" value="ABC_TRANSPORTER_2"/>
    <property type="match status" value="1"/>
</dbReference>
<evidence type="ECO:0000256" key="8">
    <source>
        <dbReference type="ARBA" id="ARBA00023136"/>
    </source>
</evidence>
<keyword evidence="6" id="KW-0067">ATP-binding</keyword>
<organism evidence="11 12">
    <name type="scientific">Adineta ricciae</name>
    <name type="common">Rotifer</name>
    <dbReference type="NCBI Taxonomy" id="249248"/>
    <lineage>
        <taxon>Eukaryota</taxon>
        <taxon>Metazoa</taxon>
        <taxon>Spiralia</taxon>
        <taxon>Gnathifera</taxon>
        <taxon>Rotifera</taxon>
        <taxon>Eurotatoria</taxon>
        <taxon>Bdelloidea</taxon>
        <taxon>Adinetida</taxon>
        <taxon>Adinetidae</taxon>
        <taxon>Adineta</taxon>
    </lineage>
</organism>
<feature type="transmembrane region" description="Helical" evidence="9">
    <location>
        <begin position="410"/>
        <end position="433"/>
    </location>
</feature>
<dbReference type="GO" id="GO:0140359">
    <property type="term" value="F:ABC-type transporter activity"/>
    <property type="evidence" value="ECO:0007669"/>
    <property type="project" value="InterPro"/>
</dbReference>
<evidence type="ECO:0000256" key="9">
    <source>
        <dbReference type="SAM" id="Phobius"/>
    </source>
</evidence>
<dbReference type="GO" id="GO:0005886">
    <property type="term" value="C:plasma membrane"/>
    <property type="evidence" value="ECO:0007669"/>
    <property type="project" value="TreeGrafter"/>
</dbReference>
<dbReference type="Pfam" id="PF19055">
    <property type="entry name" value="ABC2_membrane_7"/>
    <property type="match status" value="1"/>
</dbReference>
<dbReference type="AlphaFoldDB" id="A0A815U4V1"/>
<evidence type="ECO:0000256" key="5">
    <source>
        <dbReference type="ARBA" id="ARBA00022741"/>
    </source>
</evidence>
<keyword evidence="7 9" id="KW-1133">Transmembrane helix</keyword>
<feature type="domain" description="ABC transporter" evidence="10">
    <location>
        <begin position="80"/>
        <end position="349"/>
    </location>
</feature>
<keyword evidence="4 9" id="KW-0812">Transmembrane</keyword>
<dbReference type="SUPFAM" id="SSF52540">
    <property type="entry name" value="P-loop containing nucleoside triphosphate hydrolases"/>
    <property type="match status" value="1"/>
</dbReference>
<dbReference type="GO" id="GO:0016887">
    <property type="term" value="F:ATP hydrolysis activity"/>
    <property type="evidence" value="ECO:0007669"/>
    <property type="project" value="InterPro"/>
</dbReference>
<dbReference type="GO" id="GO:0005524">
    <property type="term" value="F:ATP binding"/>
    <property type="evidence" value="ECO:0007669"/>
    <property type="project" value="UniProtKB-KW"/>
</dbReference>
<feature type="transmembrane region" description="Helical" evidence="9">
    <location>
        <begin position="445"/>
        <end position="464"/>
    </location>
</feature>
<dbReference type="EMBL" id="CAJNOJ010000714">
    <property type="protein sequence ID" value="CAF1513806.1"/>
    <property type="molecule type" value="Genomic_DNA"/>
</dbReference>
<comment type="caution">
    <text evidence="11">The sequence shown here is derived from an EMBL/GenBank/DDBJ whole genome shotgun (WGS) entry which is preliminary data.</text>
</comment>
<dbReference type="InterPro" id="IPR050352">
    <property type="entry name" value="ABCG_transporters"/>
</dbReference>
<dbReference type="PANTHER" id="PTHR48041">
    <property type="entry name" value="ABC TRANSPORTER G FAMILY MEMBER 28"/>
    <property type="match status" value="1"/>
</dbReference>
<comment type="similarity">
    <text evidence="2">Belongs to the ABC transporter superfamily. ABCG family. Eye pigment precursor importer (TC 3.A.1.204) subfamily.</text>
</comment>
<sequence>MESYSIYYNTSESLNNSTILVEYKTKIKRKYHLSHEKIEDHTKIFISILTNLLPNFHRQSDIPNTKSGNLVSKSLSQGTLSFHNITYTVSGTLRNFSWKKCCTSCVKTKSDKNILDNVSGLFPSGLNAIMDIYSFSNSGPSGCGKSTLLDILASRKDMRCLTGEVLIDGLPPSSSYKCMIGYVVQENIICETLTVRENLMFSINIRLQDDLSKVDRISRVTEVIQELGLDSCANTKVGGLLTRGISGGERKRTCIGMELVLSPKILLLDEPTTGTIIFSIHQPGHFIFKLFDNILLMCNGKSVYHGTPENVLPYFVKQGYFLEQYESPPDFSLDILIKVSRRPNDLKILHNAYMNSSMQADIDKFYKKRKYRHNENSPTSRHRKKAVRSYAAEAFYLLQRTLRNTLRDPALFLSQIIISILLGILMGLIFHDMETTPDIGVRNRLGAIFFIVSSQALCSASAIGSLIEERSLFIHENMSGYYRVWTYFFIKGHIFGSALCFFLATATPTFASAIISMLFVITAMSMFTGFLIDLSSIDVWLSWIQWISAVRYATNTLIINEFDNMEFCLANATQICPVTGADVMNQYKLDFATTWDTWKYLFALVMMTIVPLMLGYLQLLFMKKTK</sequence>
<accession>A0A815U4V1</accession>
<feature type="transmembrane region" description="Helical" evidence="9">
    <location>
        <begin position="600"/>
        <end position="621"/>
    </location>
</feature>
<proteinExistence type="inferred from homology"/>
<evidence type="ECO:0000256" key="3">
    <source>
        <dbReference type="ARBA" id="ARBA00022448"/>
    </source>
</evidence>
<evidence type="ECO:0000256" key="6">
    <source>
        <dbReference type="ARBA" id="ARBA00022840"/>
    </source>
</evidence>
<keyword evidence="5" id="KW-0547">Nucleotide-binding</keyword>
<dbReference type="InterPro" id="IPR003439">
    <property type="entry name" value="ABC_transporter-like_ATP-bd"/>
</dbReference>
<evidence type="ECO:0000256" key="7">
    <source>
        <dbReference type="ARBA" id="ARBA00022989"/>
    </source>
</evidence>
<dbReference type="Pfam" id="PF00005">
    <property type="entry name" value="ABC_tran"/>
    <property type="match status" value="1"/>
</dbReference>
<dbReference type="InterPro" id="IPR013525">
    <property type="entry name" value="ABC2_TM"/>
</dbReference>